<keyword evidence="2" id="KW-0812">Transmembrane</keyword>
<protein>
    <recommendedName>
        <fullName evidence="3">DUF6534 domain-containing protein</fullName>
    </recommendedName>
</protein>
<dbReference type="InterPro" id="IPR045339">
    <property type="entry name" value="DUF6534"/>
</dbReference>
<evidence type="ECO:0000256" key="2">
    <source>
        <dbReference type="SAM" id="Phobius"/>
    </source>
</evidence>
<dbReference type="InParanoid" id="A0A067PQH8"/>
<reference evidence="5" key="1">
    <citation type="journal article" date="2014" name="Proc. Natl. Acad. Sci. U.S.A.">
        <title>Extensive sampling of basidiomycete genomes demonstrates inadequacy of the white-rot/brown-rot paradigm for wood decay fungi.</title>
        <authorList>
            <person name="Riley R."/>
            <person name="Salamov A.A."/>
            <person name="Brown D.W."/>
            <person name="Nagy L.G."/>
            <person name="Floudas D."/>
            <person name="Held B.W."/>
            <person name="Levasseur A."/>
            <person name="Lombard V."/>
            <person name="Morin E."/>
            <person name="Otillar R."/>
            <person name="Lindquist E.A."/>
            <person name="Sun H."/>
            <person name="LaButti K.M."/>
            <person name="Schmutz J."/>
            <person name="Jabbour D."/>
            <person name="Luo H."/>
            <person name="Baker S.E."/>
            <person name="Pisabarro A.G."/>
            <person name="Walton J.D."/>
            <person name="Blanchette R.A."/>
            <person name="Henrissat B."/>
            <person name="Martin F."/>
            <person name="Cullen D."/>
            <person name="Hibbett D.S."/>
            <person name="Grigoriev I.V."/>
        </authorList>
    </citation>
    <scope>NUCLEOTIDE SEQUENCE [LARGE SCALE GENOMIC DNA]</scope>
    <source>
        <strain evidence="5">MUCL 33604</strain>
    </source>
</reference>
<accession>A0A067PQH8</accession>
<keyword evidence="5" id="KW-1185">Reference proteome</keyword>
<dbReference type="Pfam" id="PF20152">
    <property type="entry name" value="DUF6534"/>
    <property type="match status" value="1"/>
</dbReference>
<keyword evidence="2" id="KW-1133">Transmembrane helix</keyword>
<dbReference type="Proteomes" id="UP000027265">
    <property type="component" value="Unassembled WGS sequence"/>
</dbReference>
<feature type="transmembrane region" description="Helical" evidence="2">
    <location>
        <begin position="222"/>
        <end position="242"/>
    </location>
</feature>
<feature type="transmembrane region" description="Helical" evidence="2">
    <location>
        <begin position="181"/>
        <end position="202"/>
    </location>
</feature>
<feature type="transmembrane region" description="Helical" evidence="2">
    <location>
        <begin position="248"/>
        <end position="269"/>
    </location>
</feature>
<dbReference type="PANTHER" id="PTHR40465">
    <property type="entry name" value="CHROMOSOME 1, WHOLE GENOME SHOTGUN SEQUENCE"/>
    <property type="match status" value="1"/>
</dbReference>
<feature type="transmembrane region" description="Helical" evidence="2">
    <location>
        <begin position="51"/>
        <end position="72"/>
    </location>
</feature>
<feature type="region of interest" description="Disordered" evidence="1">
    <location>
        <begin position="338"/>
        <end position="358"/>
    </location>
</feature>
<evidence type="ECO:0000313" key="4">
    <source>
        <dbReference type="EMBL" id="KDQ57073.1"/>
    </source>
</evidence>
<evidence type="ECO:0000256" key="1">
    <source>
        <dbReference type="SAM" id="MobiDB-lite"/>
    </source>
</evidence>
<evidence type="ECO:0000259" key="3">
    <source>
        <dbReference type="Pfam" id="PF20152"/>
    </source>
</evidence>
<sequence length="358" mass="39769">MSAPVSLPPLDNTVGALFVGVILSAALWGVSCAQTWYYYNTFANDPAHIRLLVGFAWSFDTVHQILITHTLYTYTVTNFGNPVFLGELVWSLLLEIVFNALVALLVQRFGFSYSSPKFFVSLEELSFFMYRVWTLSKKSILLTASIGVMVISELGLSITYATRSLRMKTYADLVQLKNVSMAINIFSAAPDIIIAAALCTLLHRSRTGFRSTNNMVNRLMVFAVNTGLLTSLCAICSLSFFLAYPNTFIYIAFYFMLGRLYMNSLLATLNARKGLKNHTHAGDTSGDVSLSMRRNINQSMQPTSEIAIKIDTVKEYTRDNDDVGDASFDRKMSSLTQSQNQAGSDFPYHQKGGAPTVL</sequence>
<evidence type="ECO:0000313" key="5">
    <source>
        <dbReference type="Proteomes" id="UP000027265"/>
    </source>
</evidence>
<gene>
    <name evidence="4" type="ORF">JAAARDRAFT_207418</name>
</gene>
<dbReference type="AlphaFoldDB" id="A0A067PQH8"/>
<feature type="domain" description="DUF6534" evidence="3">
    <location>
        <begin position="187"/>
        <end position="273"/>
    </location>
</feature>
<dbReference type="STRING" id="933084.A0A067PQH8"/>
<keyword evidence="2" id="KW-0472">Membrane</keyword>
<organism evidence="4 5">
    <name type="scientific">Jaapia argillacea MUCL 33604</name>
    <dbReference type="NCBI Taxonomy" id="933084"/>
    <lineage>
        <taxon>Eukaryota</taxon>
        <taxon>Fungi</taxon>
        <taxon>Dikarya</taxon>
        <taxon>Basidiomycota</taxon>
        <taxon>Agaricomycotina</taxon>
        <taxon>Agaricomycetes</taxon>
        <taxon>Agaricomycetidae</taxon>
        <taxon>Jaapiales</taxon>
        <taxon>Jaapiaceae</taxon>
        <taxon>Jaapia</taxon>
    </lineage>
</organism>
<dbReference type="HOGENOM" id="CLU_046025_5_4_1"/>
<dbReference type="OrthoDB" id="3263055at2759"/>
<feature type="transmembrane region" description="Helical" evidence="2">
    <location>
        <begin position="84"/>
        <end position="106"/>
    </location>
</feature>
<dbReference type="EMBL" id="KL197720">
    <property type="protein sequence ID" value="KDQ57073.1"/>
    <property type="molecule type" value="Genomic_DNA"/>
</dbReference>
<feature type="transmembrane region" description="Helical" evidence="2">
    <location>
        <begin position="16"/>
        <end position="39"/>
    </location>
</feature>
<proteinExistence type="predicted"/>
<feature type="transmembrane region" description="Helical" evidence="2">
    <location>
        <begin position="139"/>
        <end position="161"/>
    </location>
</feature>
<dbReference type="PANTHER" id="PTHR40465:SF1">
    <property type="entry name" value="DUF6534 DOMAIN-CONTAINING PROTEIN"/>
    <property type="match status" value="1"/>
</dbReference>
<name>A0A067PQH8_9AGAM</name>